<evidence type="ECO:0000313" key="8">
    <source>
        <dbReference type="Proteomes" id="UP000015102"/>
    </source>
</evidence>
<dbReference type="Proteomes" id="UP000015102">
    <property type="component" value="Unassembled WGS sequence"/>
</dbReference>
<dbReference type="InterPro" id="IPR015421">
    <property type="entry name" value="PyrdxlP-dep_Trfase_major"/>
</dbReference>
<dbReference type="OMA" id="VCPEFTE"/>
<evidence type="ECO:0008006" key="9">
    <source>
        <dbReference type="Google" id="ProtNLM"/>
    </source>
</evidence>
<dbReference type="Gene3D" id="3.90.1150.10">
    <property type="entry name" value="Aspartate Aminotransferase, domain 1"/>
    <property type="match status" value="1"/>
</dbReference>
<dbReference type="PRINTS" id="PR00800">
    <property type="entry name" value="YHDCRBOXLASE"/>
</dbReference>
<dbReference type="STRING" id="36166.T1GSD2"/>
<dbReference type="GO" id="GO:0019752">
    <property type="term" value="P:carboxylic acid metabolic process"/>
    <property type="evidence" value="ECO:0007669"/>
    <property type="project" value="InterPro"/>
</dbReference>
<proteinExistence type="inferred from homology"/>
<protein>
    <recommendedName>
        <fullName evidence="9">Aromatic-L-amino-acid decarboxylase</fullName>
    </recommendedName>
</protein>
<dbReference type="Pfam" id="PF00282">
    <property type="entry name" value="Pyridoxal_deC"/>
    <property type="match status" value="2"/>
</dbReference>
<evidence type="ECO:0000256" key="1">
    <source>
        <dbReference type="ARBA" id="ARBA00001933"/>
    </source>
</evidence>
<keyword evidence="3 5" id="KW-0663">Pyridoxal phosphate</keyword>
<dbReference type="AlphaFoldDB" id="T1GSD2"/>
<dbReference type="PANTHER" id="PTHR11999:SF76">
    <property type="entry name" value="FI02861P"/>
    <property type="match status" value="1"/>
</dbReference>
<dbReference type="Gene3D" id="3.40.640.10">
    <property type="entry name" value="Type I PLP-dependent aspartate aminotransferase-like (Major domain)"/>
    <property type="match status" value="1"/>
</dbReference>
<sequence>MPGMVHWNHPKFFAYFSSGNSYPSVLGDLLSSALAPICFSWASCPASTELETIVLNWYGKALGLPEGFLSDAPGSIGGGAYKDQLQNLIAYSSKEAHSSIEKAAKMALVKLKIIDTDSQGRMRVDLLKAAIEKDIESGLTPFYVVATVGTTGAASFDNLTEIGKVCQEVPSIWFHVDGAYGGNSFILPEMRKFSEGLEYADSFNCNPNKLLLTTFDASAMWVKNVMTLKKALTVNPLYLQHEHDKAIDYRHYGIPLSRRFRALKLWFVFRSYGIKGLQSYIRNLMALAKKFEMLVKKDERFEVCNEVYLGLVCFRLR</sequence>
<dbReference type="GO" id="GO:0016831">
    <property type="term" value="F:carboxy-lyase activity"/>
    <property type="evidence" value="ECO:0007669"/>
    <property type="project" value="InterPro"/>
</dbReference>
<dbReference type="GO" id="GO:0005737">
    <property type="term" value="C:cytoplasm"/>
    <property type="evidence" value="ECO:0007669"/>
    <property type="project" value="TreeGrafter"/>
</dbReference>
<dbReference type="InterPro" id="IPR015424">
    <property type="entry name" value="PyrdxlP-dep_Trfase"/>
</dbReference>
<accession>T1GSD2</accession>
<evidence type="ECO:0000256" key="5">
    <source>
        <dbReference type="PIRSR" id="PIRSR602129-50"/>
    </source>
</evidence>
<feature type="modified residue" description="N6-(pyridoxal phosphate)lysine" evidence="5">
    <location>
        <position position="209"/>
    </location>
</feature>
<comment type="similarity">
    <text evidence="2 6">Belongs to the group II decarboxylase family.</text>
</comment>
<evidence type="ECO:0000313" key="7">
    <source>
        <dbReference type="EnsemblMetazoa" id="MESCA006585-PA"/>
    </source>
</evidence>
<evidence type="ECO:0000256" key="4">
    <source>
        <dbReference type="ARBA" id="ARBA00023239"/>
    </source>
</evidence>
<evidence type="ECO:0000256" key="6">
    <source>
        <dbReference type="RuleBase" id="RU000382"/>
    </source>
</evidence>
<dbReference type="InterPro" id="IPR021115">
    <property type="entry name" value="Pyridoxal-P_BS"/>
</dbReference>
<evidence type="ECO:0000256" key="2">
    <source>
        <dbReference type="ARBA" id="ARBA00009533"/>
    </source>
</evidence>
<dbReference type="InterPro" id="IPR002129">
    <property type="entry name" value="PyrdxlP-dep_de-COase"/>
</dbReference>
<organism evidence="7 8">
    <name type="scientific">Megaselia scalaris</name>
    <name type="common">Humpbacked fly</name>
    <name type="synonym">Phora scalaris</name>
    <dbReference type="NCBI Taxonomy" id="36166"/>
    <lineage>
        <taxon>Eukaryota</taxon>
        <taxon>Metazoa</taxon>
        <taxon>Ecdysozoa</taxon>
        <taxon>Arthropoda</taxon>
        <taxon>Hexapoda</taxon>
        <taxon>Insecta</taxon>
        <taxon>Pterygota</taxon>
        <taxon>Neoptera</taxon>
        <taxon>Endopterygota</taxon>
        <taxon>Diptera</taxon>
        <taxon>Brachycera</taxon>
        <taxon>Muscomorpha</taxon>
        <taxon>Platypezoidea</taxon>
        <taxon>Phoridae</taxon>
        <taxon>Megaseliini</taxon>
        <taxon>Megaselia</taxon>
    </lineage>
</organism>
<dbReference type="InterPro" id="IPR010977">
    <property type="entry name" value="Aromatic_deC"/>
</dbReference>
<keyword evidence="4 6" id="KW-0456">Lyase</keyword>
<evidence type="ECO:0000256" key="3">
    <source>
        <dbReference type="ARBA" id="ARBA00022898"/>
    </source>
</evidence>
<dbReference type="GO" id="GO:0006520">
    <property type="term" value="P:amino acid metabolic process"/>
    <property type="evidence" value="ECO:0007669"/>
    <property type="project" value="InterPro"/>
</dbReference>
<dbReference type="SUPFAM" id="SSF53383">
    <property type="entry name" value="PLP-dependent transferases"/>
    <property type="match status" value="1"/>
</dbReference>
<dbReference type="EnsemblMetazoa" id="MESCA006585-RA">
    <property type="protein sequence ID" value="MESCA006585-PA"/>
    <property type="gene ID" value="MESCA006585"/>
</dbReference>
<name>T1GSD2_MEGSC</name>
<dbReference type="PANTHER" id="PTHR11999">
    <property type="entry name" value="GROUP II PYRIDOXAL-5-PHOSPHATE DECARBOXYLASE"/>
    <property type="match status" value="1"/>
</dbReference>
<dbReference type="PROSITE" id="PS00392">
    <property type="entry name" value="DDC_GAD_HDC_YDC"/>
    <property type="match status" value="1"/>
</dbReference>
<reference evidence="8" key="1">
    <citation type="submission" date="2013-02" db="EMBL/GenBank/DDBJ databases">
        <authorList>
            <person name="Hughes D."/>
        </authorList>
    </citation>
    <scope>NUCLEOTIDE SEQUENCE</scope>
    <source>
        <strain>Durham</strain>
        <strain evidence="8">NC isolate 2 -- Noor lab</strain>
    </source>
</reference>
<dbReference type="EMBL" id="CAQQ02184831">
    <property type="status" value="NOT_ANNOTATED_CDS"/>
    <property type="molecule type" value="Genomic_DNA"/>
</dbReference>
<dbReference type="HOGENOM" id="CLU_011856_3_1_1"/>
<reference evidence="7" key="2">
    <citation type="submission" date="2015-06" db="UniProtKB">
        <authorList>
            <consortium name="EnsemblMetazoa"/>
        </authorList>
    </citation>
    <scope>IDENTIFICATION</scope>
</reference>
<dbReference type="InterPro" id="IPR015422">
    <property type="entry name" value="PyrdxlP-dep_Trfase_small"/>
</dbReference>
<keyword evidence="8" id="KW-1185">Reference proteome</keyword>
<comment type="cofactor">
    <cofactor evidence="1 5 6">
        <name>pyridoxal 5'-phosphate</name>
        <dbReference type="ChEBI" id="CHEBI:597326"/>
    </cofactor>
</comment>
<dbReference type="GO" id="GO:0030170">
    <property type="term" value="F:pyridoxal phosphate binding"/>
    <property type="evidence" value="ECO:0007669"/>
    <property type="project" value="InterPro"/>
</dbReference>